<gene>
    <name evidence="1" type="primary">MTR3_2</name>
    <name evidence="1" type="ORF">LTR37_015738</name>
</gene>
<reference evidence="1" key="1">
    <citation type="submission" date="2023-07" db="EMBL/GenBank/DDBJ databases">
        <title>Black Yeasts Isolated from many extreme environments.</title>
        <authorList>
            <person name="Coleine C."/>
            <person name="Stajich J.E."/>
            <person name="Selbmann L."/>
        </authorList>
    </citation>
    <scope>NUCLEOTIDE SEQUENCE</scope>
    <source>
        <strain evidence="1">CCFEE 5714</strain>
    </source>
</reference>
<sequence length="195" mass="21821">MAHISIVEATQNDVLSMSTLEARAFHPVNPYHRKCFPDTPLVRQWWSSIFESEIEDPTCHPLVAVDTDSTADPKPVVGVLLLRRFGRGQKGGGSFTSFPLTDDHDKEGCKSMFKGAGEHREALMGDRRHLVIQYFGVDHEYKGSGIGTKILERACEIADTDGIDMFVEANKSATSFYKKVRFETEKELTMPGPEQ</sequence>
<organism evidence="1 2">
    <name type="scientific">Vermiconidia calcicola</name>
    <dbReference type="NCBI Taxonomy" id="1690605"/>
    <lineage>
        <taxon>Eukaryota</taxon>
        <taxon>Fungi</taxon>
        <taxon>Dikarya</taxon>
        <taxon>Ascomycota</taxon>
        <taxon>Pezizomycotina</taxon>
        <taxon>Dothideomycetes</taxon>
        <taxon>Dothideomycetidae</taxon>
        <taxon>Mycosphaerellales</taxon>
        <taxon>Extremaceae</taxon>
        <taxon>Vermiconidia</taxon>
    </lineage>
</organism>
<name>A0ACC3MPR3_9PEZI</name>
<comment type="caution">
    <text evidence="1">The sequence shown here is derived from an EMBL/GenBank/DDBJ whole genome shotgun (WGS) entry which is preliminary data.</text>
</comment>
<accession>A0ACC3MPR3</accession>
<evidence type="ECO:0000313" key="1">
    <source>
        <dbReference type="EMBL" id="KAK3700766.1"/>
    </source>
</evidence>
<proteinExistence type="predicted"/>
<dbReference type="Proteomes" id="UP001281147">
    <property type="component" value="Unassembled WGS sequence"/>
</dbReference>
<keyword evidence="2" id="KW-1185">Reference proteome</keyword>
<dbReference type="EMBL" id="JAUTXU010000180">
    <property type="protein sequence ID" value="KAK3700766.1"/>
    <property type="molecule type" value="Genomic_DNA"/>
</dbReference>
<protein>
    <submittedName>
        <fullName evidence="1">3'-5'-exoribonuclease</fullName>
    </submittedName>
</protein>
<evidence type="ECO:0000313" key="2">
    <source>
        <dbReference type="Proteomes" id="UP001281147"/>
    </source>
</evidence>